<reference evidence="2 3" key="1">
    <citation type="submission" date="2018-11" db="EMBL/GenBank/DDBJ databases">
        <title>Genome sequencing and assembly of Clostridium tagluense strain A121.</title>
        <authorList>
            <person name="Murakami T."/>
            <person name="Segawa T."/>
            <person name="Shcherbakova V.A."/>
            <person name="Mori H."/>
            <person name="Yoshimura Y."/>
        </authorList>
    </citation>
    <scope>NUCLEOTIDE SEQUENCE [LARGE SCALE GENOMIC DNA]</scope>
    <source>
        <strain evidence="2 3">A121</strain>
    </source>
</reference>
<gene>
    <name evidence="2" type="ORF">Ctaglu_27840</name>
</gene>
<name>A0A401UNS3_9CLOT</name>
<keyword evidence="1" id="KW-1133">Transmembrane helix</keyword>
<dbReference type="Pfam" id="PF11188">
    <property type="entry name" value="DUF2975"/>
    <property type="match status" value="1"/>
</dbReference>
<keyword evidence="1" id="KW-0812">Transmembrane</keyword>
<comment type="caution">
    <text evidence="2">The sequence shown here is derived from an EMBL/GenBank/DDBJ whole genome shotgun (WGS) entry which is preliminary data.</text>
</comment>
<evidence type="ECO:0000313" key="2">
    <source>
        <dbReference type="EMBL" id="GCD11161.1"/>
    </source>
</evidence>
<evidence type="ECO:0008006" key="4">
    <source>
        <dbReference type="Google" id="ProtNLM"/>
    </source>
</evidence>
<accession>A0A401UNS3</accession>
<keyword evidence="1" id="KW-0472">Membrane</keyword>
<organism evidence="2 3">
    <name type="scientific">Clostridium tagluense</name>
    <dbReference type="NCBI Taxonomy" id="360422"/>
    <lineage>
        <taxon>Bacteria</taxon>
        <taxon>Bacillati</taxon>
        <taxon>Bacillota</taxon>
        <taxon>Clostridia</taxon>
        <taxon>Eubacteriales</taxon>
        <taxon>Clostridiaceae</taxon>
        <taxon>Clostridium</taxon>
    </lineage>
</organism>
<dbReference type="RefSeq" id="WP_125002711.1">
    <property type="nucleotide sequence ID" value="NZ_BHYK01000015.1"/>
</dbReference>
<feature type="transmembrane region" description="Helical" evidence="1">
    <location>
        <begin position="131"/>
        <end position="150"/>
    </location>
</feature>
<feature type="transmembrane region" description="Helical" evidence="1">
    <location>
        <begin position="90"/>
        <end position="111"/>
    </location>
</feature>
<proteinExistence type="predicted"/>
<evidence type="ECO:0000256" key="1">
    <source>
        <dbReference type="SAM" id="Phobius"/>
    </source>
</evidence>
<sequence length="164" mass="18663">MKYYGKMSLASLLKISLDIMIIIGIVVYFTLSKGILMEKVVEMSWGRFIITYILFSLGGIAVILILFNLRKIVSSLINVTPFINDNVLCLKRISLLSFVISICYAINFVINGQYKNFKIAYVDNSGIHTDIEFLIFFFAGCFILILSQVFKQAVEAKEENEFTI</sequence>
<protein>
    <recommendedName>
        <fullName evidence="4">DUF2975 domain-containing protein</fullName>
    </recommendedName>
</protein>
<dbReference type="InterPro" id="IPR021354">
    <property type="entry name" value="DUF2975"/>
</dbReference>
<feature type="transmembrane region" description="Helical" evidence="1">
    <location>
        <begin position="49"/>
        <end position="69"/>
    </location>
</feature>
<dbReference type="EMBL" id="BHYK01000015">
    <property type="protein sequence ID" value="GCD11161.1"/>
    <property type="molecule type" value="Genomic_DNA"/>
</dbReference>
<dbReference type="OrthoDB" id="9791568at2"/>
<dbReference type="GeneID" id="77242872"/>
<dbReference type="Proteomes" id="UP000287872">
    <property type="component" value="Unassembled WGS sequence"/>
</dbReference>
<dbReference type="AlphaFoldDB" id="A0A401UNS3"/>
<keyword evidence="3" id="KW-1185">Reference proteome</keyword>
<feature type="transmembrane region" description="Helical" evidence="1">
    <location>
        <begin position="12"/>
        <end position="29"/>
    </location>
</feature>
<evidence type="ECO:0000313" key="3">
    <source>
        <dbReference type="Proteomes" id="UP000287872"/>
    </source>
</evidence>